<keyword evidence="3" id="KW-1185">Reference proteome</keyword>
<dbReference type="InterPro" id="IPR029052">
    <property type="entry name" value="Metallo-depent_PP-like"/>
</dbReference>
<dbReference type="Gene3D" id="3.60.21.10">
    <property type="match status" value="1"/>
</dbReference>
<feature type="chain" id="PRO_5045854028" evidence="1">
    <location>
        <begin position="37"/>
        <end position="847"/>
    </location>
</feature>
<evidence type="ECO:0000313" key="3">
    <source>
        <dbReference type="Proteomes" id="UP001429745"/>
    </source>
</evidence>
<reference evidence="2 3" key="1">
    <citation type="submission" date="2020-04" db="EMBL/GenBank/DDBJ databases">
        <title>CFH 90308 Microbacterium sp.</title>
        <authorList>
            <person name="Nie G."/>
            <person name="Ming H."/>
            <person name="Xia T."/>
        </authorList>
    </citation>
    <scope>NUCLEOTIDE SEQUENCE [LARGE SCALE GENOMIC DNA]</scope>
    <source>
        <strain evidence="2 3">CFH 90308</strain>
    </source>
</reference>
<evidence type="ECO:0000313" key="2">
    <source>
        <dbReference type="EMBL" id="NLP83736.1"/>
    </source>
</evidence>
<dbReference type="PANTHER" id="PTHR43143">
    <property type="entry name" value="METALLOPHOSPHOESTERASE, CALCINEURIN SUPERFAMILY"/>
    <property type="match status" value="1"/>
</dbReference>
<keyword evidence="1" id="KW-0732">Signal</keyword>
<name>A0ABX1KED0_9MICO</name>
<gene>
    <name evidence="2" type="ORF">HF576_07745</name>
</gene>
<dbReference type="Proteomes" id="UP001429745">
    <property type="component" value="Unassembled WGS sequence"/>
</dbReference>
<comment type="caution">
    <text evidence="2">The sequence shown here is derived from an EMBL/GenBank/DDBJ whole genome shotgun (WGS) entry which is preliminary data.</text>
</comment>
<dbReference type="InterPro" id="IPR013320">
    <property type="entry name" value="ConA-like_dom_sf"/>
</dbReference>
<dbReference type="EMBL" id="JABACI010000002">
    <property type="protein sequence ID" value="NLP83736.1"/>
    <property type="molecule type" value="Genomic_DNA"/>
</dbReference>
<dbReference type="PANTHER" id="PTHR43143:SF5">
    <property type="entry name" value="SECRETED PROTEIN"/>
    <property type="match status" value="1"/>
</dbReference>
<dbReference type="SUPFAM" id="SSF49899">
    <property type="entry name" value="Concanavalin A-like lectins/glucanases"/>
    <property type="match status" value="1"/>
</dbReference>
<dbReference type="RefSeq" id="WP_168912244.1">
    <property type="nucleotide sequence ID" value="NZ_JABACI010000002.1"/>
</dbReference>
<dbReference type="InterPro" id="IPR051918">
    <property type="entry name" value="STPP_CPPED1"/>
</dbReference>
<evidence type="ECO:0000256" key="1">
    <source>
        <dbReference type="SAM" id="SignalP"/>
    </source>
</evidence>
<sequence>MNGVSVVSSTTRPMRRLARRCTALFATAGLAAGAFAAVPATAAAADPAPVDDLASRFTLAVLPDTQFYSRYSSDQFVPRYGADPFAVQTQWIAEHADDLRIPFTAHLGDIVDRAGTQREWEAADRAMKTLEDAALSYSILPGNHDVLDSSKWDNELNAVNEPFNRWFGATRAAAQSTYMGSDATGLSQFHIFEAEGQQFMSLALSWRPSDATLEWAQSVLDAHPTVPVILSNHALLGVAADQTTPVETGDSTRMWDTLIKGNDQIFMTLNGHFHGATRQVKTNDFGHPVHQILMDYQMAYEGGNGYLGLLEFDLTNDTISLETGSPWVTFKPQETLTSYDQPLLDGPHQRFTLDFDFSERFQGFHPGFTAGTPDEPSLSNAARSILLDGFEGPDPISTELPGNELDFVQVEGALAHWRFNGHDGTVDADTVIEDIVGDNDLTRVDPADTAAVGATWEDVTIENTDVHGFSSDGAAACFDNSSGSRFSYLTTAADAAINNADLTQGYTIETFVKMDADWDAAANGWSKAITRTGNRSLMGAPRTQWDWTASPTALGISNLREFQFTSLPADAAQGDRVNWSGEIMVGTWSHVAVVNDAAAGTTTMYVDGAPVLRNANNVAGQAGMADMPWIIGADWVDNAARNGWHGCVGETRIIDRPTTPDEWLTQRADLSGLTVAQAPEGTIGPDEPVIFAGTGLPGAEVRTAPGHATTVVAADGTWQLEITDGLVRGANSFELVQALGSRASTPVAIEFEVEHFAVGVAASTRTLAGKQYVSVVATNNESVPVDIVIETPYGAKTFLAVAPGKSASVSINSRLTSVPAGTASVAVTGVVEGETVTMTKLAAYPAG</sequence>
<proteinExistence type="predicted"/>
<dbReference type="Gene3D" id="2.60.120.200">
    <property type="match status" value="1"/>
</dbReference>
<dbReference type="Pfam" id="PF13385">
    <property type="entry name" value="Laminin_G_3"/>
    <property type="match status" value="1"/>
</dbReference>
<organism evidence="2 3">
    <name type="scientific">Microbacterium salsuginis</name>
    <dbReference type="NCBI Taxonomy" id="2722803"/>
    <lineage>
        <taxon>Bacteria</taxon>
        <taxon>Bacillati</taxon>
        <taxon>Actinomycetota</taxon>
        <taxon>Actinomycetes</taxon>
        <taxon>Micrococcales</taxon>
        <taxon>Microbacteriaceae</taxon>
        <taxon>Microbacterium</taxon>
    </lineage>
</organism>
<feature type="signal peptide" evidence="1">
    <location>
        <begin position="1"/>
        <end position="36"/>
    </location>
</feature>
<protein>
    <submittedName>
        <fullName evidence="2">Cell wall anchor protein</fullName>
    </submittedName>
</protein>
<dbReference type="SUPFAM" id="SSF56300">
    <property type="entry name" value="Metallo-dependent phosphatases"/>
    <property type="match status" value="1"/>
</dbReference>
<accession>A0ABX1KED0</accession>